<dbReference type="Pfam" id="PF00072">
    <property type="entry name" value="Response_reg"/>
    <property type="match status" value="1"/>
</dbReference>
<accession>A0A1Q9LN01</accession>
<evidence type="ECO:0000313" key="9">
    <source>
        <dbReference type="EMBL" id="OLR93383.1"/>
    </source>
</evidence>
<gene>
    <name evidence="9" type="ORF">BJP25_17240</name>
</gene>
<protein>
    <recommendedName>
        <fullName evidence="11">DNA-binding response regulator</fullName>
    </recommendedName>
</protein>
<dbReference type="SMART" id="SM00862">
    <property type="entry name" value="Trans_reg_C"/>
    <property type="match status" value="1"/>
</dbReference>
<evidence type="ECO:0000256" key="5">
    <source>
        <dbReference type="PROSITE-ProRule" id="PRU00169"/>
    </source>
</evidence>
<dbReference type="InterPro" id="IPR001789">
    <property type="entry name" value="Sig_transdc_resp-reg_receiver"/>
</dbReference>
<dbReference type="PROSITE" id="PS51755">
    <property type="entry name" value="OMPR_PHOB"/>
    <property type="match status" value="1"/>
</dbReference>
<dbReference type="GO" id="GO:0006355">
    <property type="term" value="P:regulation of DNA-templated transcription"/>
    <property type="evidence" value="ECO:0007669"/>
    <property type="project" value="InterPro"/>
</dbReference>
<name>A0A1Q9LN01_9PSEU</name>
<comment type="caution">
    <text evidence="5">Lacks conserved residue(s) required for the propagation of feature annotation.</text>
</comment>
<dbReference type="Gene3D" id="3.40.50.2300">
    <property type="match status" value="1"/>
</dbReference>
<dbReference type="InterPro" id="IPR016032">
    <property type="entry name" value="Sig_transdc_resp-reg_C-effctor"/>
</dbReference>
<dbReference type="Gene3D" id="6.10.250.690">
    <property type="match status" value="1"/>
</dbReference>
<dbReference type="GO" id="GO:0032993">
    <property type="term" value="C:protein-DNA complex"/>
    <property type="evidence" value="ECO:0007669"/>
    <property type="project" value="TreeGrafter"/>
</dbReference>
<dbReference type="InterPro" id="IPR011006">
    <property type="entry name" value="CheY-like_superfamily"/>
</dbReference>
<reference evidence="9 10" key="1">
    <citation type="submission" date="2016-10" db="EMBL/GenBank/DDBJ databases">
        <title>The Draft Genome Sequence of Actinokineospora bangkokensis 44EHWT reveals the biosynthetic pathway of antifungal compounds Thailandins with unusual extender unit butylmalonyl-CoA.</title>
        <authorList>
            <person name="Greule A."/>
            <person name="Intra B."/>
            <person name="Flemming S."/>
            <person name="Rommel M.G."/>
            <person name="Panbangred W."/>
            <person name="Bechthold A."/>
        </authorList>
    </citation>
    <scope>NUCLEOTIDE SEQUENCE [LARGE SCALE GENOMIC DNA]</scope>
    <source>
        <strain evidence="9 10">44EHW</strain>
    </source>
</reference>
<dbReference type="InterPro" id="IPR036388">
    <property type="entry name" value="WH-like_DNA-bd_sf"/>
</dbReference>
<dbReference type="SMART" id="SM00448">
    <property type="entry name" value="REC"/>
    <property type="match status" value="1"/>
</dbReference>
<dbReference type="STRING" id="1193682.BJP25_17240"/>
<evidence type="ECO:0000256" key="6">
    <source>
        <dbReference type="PROSITE-ProRule" id="PRU01091"/>
    </source>
</evidence>
<dbReference type="SUPFAM" id="SSF52172">
    <property type="entry name" value="CheY-like"/>
    <property type="match status" value="1"/>
</dbReference>
<dbReference type="AlphaFoldDB" id="A0A1Q9LN01"/>
<keyword evidence="1" id="KW-0597">Phosphoprotein</keyword>
<dbReference type="PANTHER" id="PTHR48111">
    <property type="entry name" value="REGULATOR OF RPOS"/>
    <property type="match status" value="1"/>
</dbReference>
<feature type="domain" description="Response regulatory" evidence="7">
    <location>
        <begin position="1"/>
        <end position="108"/>
    </location>
</feature>
<comment type="caution">
    <text evidence="9">The sequence shown here is derived from an EMBL/GenBank/DDBJ whole genome shotgun (WGS) entry which is preliminary data.</text>
</comment>
<dbReference type="PANTHER" id="PTHR48111:SF4">
    <property type="entry name" value="DNA-BINDING DUAL TRANSCRIPTIONAL REGULATOR OMPR"/>
    <property type="match status" value="1"/>
</dbReference>
<dbReference type="Pfam" id="PF00486">
    <property type="entry name" value="Trans_reg_C"/>
    <property type="match status" value="1"/>
</dbReference>
<dbReference type="EMBL" id="MKQR01000011">
    <property type="protein sequence ID" value="OLR93383.1"/>
    <property type="molecule type" value="Genomic_DNA"/>
</dbReference>
<dbReference type="GO" id="GO:0005829">
    <property type="term" value="C:cytosol"/>
    <property type="evidence" value="ECO:0007669"/>
    <property type="project" value="TreeGrafter"/>
</dbReference>
<dbReference type="InterPro" id="IPR001867">
    <property type="entry name" value="OmpR/PhoB-type_DNA-bd"/>
</dbReference>
<dbReference type="InterPro" id="IPR039420">
    <property type="entry name" value="WalR-like"/>
</dbReference>
<keyword evidence="3 6" id="KW-0238">DNA-binding</keyword>
<evidence type="ECO:0000259" key="8">
    <source>
        <dbReference type="PROSITE" id="PS51755"/>
    </source>
</evidence>
<evidence type="ECO:0000259" key="7">
    <source>
        <dbReference type="PROSITE" id="PS50110"/>
    </source>
</evidence>
<dbReference type="Proteomes" id="UP000186040">
    <property type="component" value="Unassembled WGS sequence"/>
</dbReference>
<sequence>MDADPTAAGAVAGGLRDRGFAVELAGTGAALLDGPVRADLVLLGLDLPDLDGLEVCRRLRARSRVPVIALSARDSELDRVLGFQAGLDDYVGTPVPVAELVARIHAVMRRVRGAPAEEPAPPAEVVVRGDLRVNTRAREVHLGDRRIALTPKEFDLLALLAAEPGTVFTRGRIMAEVWDDSSGQSTRTIDTHVGALRAKLGARSWVVTVHGTGFKLGRA</sequence>
<evidence type="ECO:0000256" key="3">
    <source>
        <dbReference type="ARBA" id="ARBA00023125"/>
    </source>
</evidence>
<keyword evidence="10" id="KW-1185">Reference proteome</keyword>
<evidence type="ECO:0000256" key="4">
    <source>
        <dbReference type="ARBA" id="ARBA00023163"/>
    </source>
</evidence>
<feature type="domain" description="OmpR/PhoB-type" evidence="8">
    <location>
        <begin position="123"/>
        <end position="218"/>
    </location>
</feature>
<dbReference type="SUPFAM" id="SSF46894">
    <property type="entry name" value="C-terminal effector domain of the bipartite response regulators"/>
    <property type="match status" value="1"/>
</dbReference>
<dbReference type="GO" id="GO:0000976">
    <property type="term" value="F:transcription cis-regulatory region binding"/>
    <property type="evidence" value="ECO:0007669"/>
    <property type="project" value="TreeGrafter"/>
</dbReference>
<evidence type="ECO:0000256" key="1">
    <source>
        <dbReference type="ARBA" id="ARBA00022553"/>
    </source>
</evidence>
<evidence type="ECO:0000313" key="10">
    <source>
        <dbReference type="Proteomes" id="UP000186040"/>
    </source>
</evidence>
<keyword evidence="4" id="KW-0804">Transcription</keyword>
<dbReference type="CDD" id="cd00383">
    <property type="entry name" value="trans_reg_C"/>
    <property type="match status" value="1"/>
</dbReference>
<evidence type="ECO:0000256" key="2">
    <source>
        <dbReference type="ARBA" id="ARBA00023015"/>
    </source>
</evidence>
<dbReference type="Gene3D" id="1.10.10.10">
    <property type="entry name" value="Winged helix-like DNA-binding domain superfamily/Winged helix DNA-binding domain"/>
    <property type="match status" value="1"/>
</dbReference>
<organism evidence="9 10">
    <name type="scientific">Actinokineospora bangkokensis</name>
    <dbReference type="NCBI Taxonomy" id="1193682"/>
    <lineage>
        <taxon>Bacteria</taxon>
        <taxon>Bacillati</taxon>
        <taxon>Actinomycetota</taxon>
        <taxon>Actinomycetes</taxon>
        <taxon>Pseudonocardiales</taxon>
        <taxon>Pseudonocardiaceae</taxon>
        <taxon>Actinokineospora</taxon>
    </lineage>
</organism>
<feature type="DNA-binding region" description="OmpR/PhoB-type" evidence="6">
    <location>
        <begin position="123"/>
        <end position="218"/>
    </location>
</feature>
<keyword evidence="2" id="KW-0805">Transcription regulation</keyword>
<evidence type="ECO:0008006" key="11">
    <source>
        <dbReference type="Google" id="ProtNLM"/>
    </source>
</evidence>
<proteinExistence type="predicted"/>
<dbReference type="GO" id="GO:0000156">
    <property type="term" value="F:phosphorelay response regulator activity"/>
    <property type="evidence" value="ECO:0007669"/>
    <property type="project" value="TreeGrafter"/>
</dbReference>
<dbReference type="PROSITE" id="PS50110">
    <property type="entry name" value="RESPONSE_REGULATORY"/>
    <property type="match status" value="1"/>
</dbReference>